<dbReference type="SUPFAM" id="SSF56112">
    <property type="entry name" value="Protein kinase-like (PK-like)"/>
    <property type="match status" value="1"/>
</dbReference>
<dbReference type="GO" id="GO:0005524">
    <property type="term" value="F:ATP binding"/>
    <property type="evidence" value="ECO:0007669"/>
    <property type="project" value="UniProtKB-KW"/>
</dbReference>
<evidence type="ECO:0000256" key="5">
    <source>
        <dbReference type="ARBA" id="ARBA00022840"/>
    </source>
</evidence>
<dbReference type="InParanoid" id="A0A2V0NPP5"/>
<evidence type="ECO:0000313" key="7">
    <source>
        <dbReference type="EMBL" id="GBF89249.1"/>
    </source>
</evidence>
<keyword evidence="1" id="KW-0723">Serine/threonine-protein kinase</keyword>
<gene>
    <name evidence="7" type="ORF">Rsub_02126</name>
</gene>
<dbReference type="GO" id="GO:0035556">
    <property type="term" value="P:intracellular signal transduction"/>
    <property type="evidence" value="ECO:0007669"/>
    <property type="project" value="TreeGrafter"/>
</dbReference>
<dbReference type="Pfam" id="PF00069">
    <property type="entry name" value="Pkinase"/>
    <property type="match status" value="1"/>
</dbReference>
<dbReference type="Proteomes" id="UP000247498">
    <property type="component" value="Unassembled WGS sequence"/>
</dbReference>
<dbReference type="SMART" id="SM00220">
    <property type="entry name" value="S_TKc"/>
    <property type="match status" value="1"/>
</dbReference>
<dbReference type="InterPro" id="IPR000719">
    <property type="entry name" value="Prot_kinase_dom"/>
</dbReference>
<dbReference type="OrthoDB" id="68483at2759"/>
<protein>
    <recommendedName>
        <fullName evidence="6">Protein kinase domain-containing protein</fullName>
    </recommendedName>
</protein>
<dbReference type="GO" id="GO:0004674">
    <property type="term" value="F:protein serine/threonine kinase activity"/>
    <property type="evidence" value="ECO:0007669"/>
    <property type="project" value="UniProtKB-KW"/>
</dbReference>
<organism evidence="7 8">
    <name type="scientific">Raphidocelis subcapitata</name>
    <dbReference type="NCBI Taxonomy" id="307507"/>
    <lineage>
        <taxon>Eukaryota</taxon>
        <taxon>Viridiplantae</taxon>
        <taxon>Chlorophyta</taxon>
        <taxon>core chlorophytes</taxon>
        <taxon>Chlorophyceae</taxon>
        <taxon>CS clade</taxon>
        <taxon>Sphaeropleales</taxon>
        <taxon>Selenastraceae</taxon>
        <taxon>Raphidocelis</taxon>
    </lineage>
</organism>
<keyword evidence="8" id="KW-1185">Reference proteome</keyword>
<evidence type="ECO:0000259" key="6">
    <source>
        <dbReference type="PROSITE" id="PS50011"/>
    </source>
</evidence>
<keyword evidence="3" id="KW-0547">Nucleotide-binding</keyword>
<evidence type="ECO:0000313" key="8">
    <source>
        <dbReference type="Proteomes" id="UP000247498"/>
    </source>
</evidence>
<dbReference type="InterPro" id="IPR008271">
    <property type="entry name" value="Ser/Thr_kinase_AS"/>
</dbReference>
<dbReference type="AlphaFoldDB" id="A0A2V0NPP5"/>
<reference evidence="7 8" key="1">
    <citation type="journal article" date="2018" name="Sci. Rep.">
        <title>Raphidocelis subcapitata (=Pseudokirchneriella subcapitata) provides an insight into genome evolution and environmental adaptations in the Sphaeropleales.</title>
        <authorList>
            <person name="Suzuki S."/>
            <person name="Yamaguchi H."/>
            <person name="Nakajima N."/>
            <person name="Kawachi M."/>
        </authorList>
    </citation>
    <scope>NUCLEOTIDE SEQUENCE [LARGE SCALE GENOMIC DNA]</scope>
    <source>
        <strain evidence="7 8">NIES-35</strain>
    </source>
</reference>
<dbReference type="Gene3D" id="1.10.510.10">
    <property type="entry name" value="Transferase(Phosphotransferase) domain 1"/>
    <property type="match status" value="1"/>
</dbReference>
<feature type="domain" description="Protein kinase" evidence="6">
    <location>
        <begin position="21"/>
        <end position="301"/>
    </location>
</feature>
<dbReference type="PANTHER" id="PTHR24346">
    <property type="entry name" value="MAP/MICROTUBULE AFFINITY-REGULATING KINASE"/>
    <property type="match status" value="1"/>
</dbReference>
<dbReference type="STRING" id="307507.A0A2V0NPP5"/>
<dbReference type="InterPro" id="IPR011009">
    <property type="entry name" value="Kinase-like_dom_sf"/>
</dbReference>
<keyword evidence="2" id="KW-0808">Transferase</keyword>
<dbReference type="GO" id="GO:0005737">
    <property type="term" value="C:cytoplasm"/>
    <property type="evidence" value="ECO:0007669"/>
    <property type="project" value="TreeGrafter"/>
</dbReference>
<keyword evidence="4" id="KW-0418">Kinase</keyword>
<dbReference type="PANTHER" id="PTHR24346:SF82">
    <property type="entry name" value="KP78A-RELATED"/>
    <property type="match status" value="1"/>
</dbReference>
<evidence type="ECO:0000256" key="4">
    <source>
        <dbReference type="ARBA" id="ARBA00022777"/>
    </source>
</evidence>
<sequence length="417" mass="44786">MDAVSNVLRLMGHGLGMPKNYGFVKRLGRGAQGEVWLAVDDESNEMVAVKLIPRGPPAWRLTMIGREARMMARLGGGHVNIVRPIEVVLTGKYVAFVVEYVRGGSVSDYLARHKMDEDLACFLFRQLLDAVAYCHAHKVAYRDIKPANCMLTGPGWPPVLKLADFGLSQTWDGKEEPVFETLAGTPGYMPPEIMGGFFNKNSLSAGYDGTRADVYSAGVMLCVLMLRHMPWEYDAYAARLPPIEAMRRLWQVEGVEGVPWRDATTKAERLSEGLKDLLDKMLELDDSKRPTLEQVRAHPWVCRQLPPEQERVLAAIAERQAKNRPVTEAELAERLAGAAEIIRAAAQPLKGLAAYKCEMRVRLSTPRGRAGQAAAAAAAAAPAAAGGGAAAAGASAAAAEAEAEAAPAAAAAGTSAA</sequence>
<keyword evidence="5" id="KW-0067">ATP-binding</keyword>
<dbReference type="PROSITE" id="PS50011">
    <property type="entry name" value="PROTEIN_KINASE_DOM"/>
    <property type="match status" value="1"/>
</dbReference>
<evidence type="ECO:0000256" key="1">
    <source>
        <dbReference type="ARBA" id="ARBA00022527"/>
    </source>
</evidence>
<accession>A0A2V0NPP5</accession>
<dbReference type="PROSITE" id="PS00108">
    <property type="entry name" value="PROTEIN_KINASE_ST"/>
    <property type="match status" value="1"/>
</dbReference>
<evidence type="ECO:0000256" key="2">
    <source>
        <dbReference type="ARBA" id="ARBA00022679"/>
    </source>
</evidence>
<comment type="caution">
    <text evidence="7">The sequence shown here is derived from an EMBL/GenBank/DDBJ whole genome shotgun (WGS) entry which is preliminary data.</text>
</comment>
<evidence type="ECO:0000256" key="3">
    <source>
        <dbReference type="ARBA" id="ARBA00022741"/>
    </source>
</evidence>
<dbReference type="EMBL" id="BDRX01000009">
    <property type="protein sequence ID" value="GBF89249.1"/>
    <property type="molecule type" value="Genomic_DNA"/>
</dbReference>
<proteinExistence type="predicted"/>
<name>A0A2V0NPP5_9CHLO</name>